<feature type="region of interest" description="Disordered" evidence="1">
    <location>
        <begin position="64"/>
        <end position="88"/>
    </location>
</feature>
<name>A2Q4I9_MEDTR</name>
<evidence type="ECO:0000313" key="2">
    <source>
        <dbReference type="EMBL" id="ABN08539.1"/>
    </source>
</evidence>
<proteinExistence type="predicted"/>
<reference evidence="3 5" key="4">
    <citation type="journal article" date="2014" name="BMC Genomics">
        <title>An improved genome release (version Mt4.0) for the model legume Medicago truncatula.</title>
        <authorList>
            <person name="Tang H."/>
            <person name="Krishnakumar V."/>
            <person name="Bidwell S."/>
            <person name="Rosen B."/>
            <person name="Chan A."/>
            <person name="Zhou S."/>
            <person name="Gentzbittel L."/>
            <person name="Childs K.L."/>
            <person name="Yandell M."/>
            <person name="Gundlach H."/>
            <person name="Mayer K.F."/>
            <person name="Schwartz D.C."/>
            <person name="Town C.D."/>
        </authorList>
    </citation>
    <scope>GENOME REANNOTATION</scope>
    <source>
        <strain evidence="4 5">cv. Jemalong A17</strain>
    </source>
</reference>
<evidence type="ECO:0000313" key="3">
    <source>
        <dbReference type="EMBL" id="AES81165.1"/>
    </source>
</evidence>
<reference evidence="3 5" key="3">
    <citation type="journal article" date="2011" name="Nature">
        <title>The Medicago genome provides insight into the evolution of rhizobial symbioses.</title>
        <authorList>
            <person name="Young N.D."/>
            <person name="Debelle F."/>
            <person name="Oldroyd G.E."/>
            <person name="Geurts R."/>
            <person name="Cannon S.B."/>
            <person name="Udvardi M.K."/>
            <person name="Benedito V.A."/>
            <person name="Mayer K.F."/>
            <person name="Gouzy J."/>
            <person name="Schoof H."/>
            <person name="Van de Peer Y."/>
            <person name="Proost S."/>
            <person name="Cook D.R."/>
            <person name="Meyers B.C."/>
            <person name="Spannagl M."/>
            <person name="Cheung F."/>
            <person name="De Mita S."/>
            <person name="Krishnakumar V."/>
            <person name="Gundlach H."/>
            <person name="Zhou S."/>
            <person name="Mudge J."/>
            <person name="Bharti A.K."/>
            <person name="Murray J.D."/>
            <person name="Naoumkina M.A."/>
            <person name="Rosen B."/>
            <person name="Silverstein K.A."/>
            <person name="Tang H."/>
            <person name="Rombauts S."/>
            <person name="Zhao P.X."/>
            <person name="Zhou P."/>
            <person name="Barbe V."/>
            <person name="Bardou P."/>
            <person name="Bechner M."/>
            <person name="Bellec A."/>
            <person name="Berger A."/>
            <person name="Berges H."/>
            <person name="Bidwell S."/>
            <person name="Bisseling T."/>
            <person name="Choisne N."/>
            <person name="Couloux A."/>
            <person name="Denny R."/>
            <person name="Deshpande S."/>
            <person name="Dai X."/>
            <person name="Doyle J.J."/>
            <person name="Dudez A.M."/>
            <person name="Farmer A.D."/>
            <person name="Fouteau S."/>
            <person name="Franken C."/>
            <person name="Gibelin C."/>
            <person name="Gish J."/>
            <person name="Goldstein S."/>
            <person name="Gonzalez A.J."/>
            <person name="Green P.J."/>
            <person name="Hallab A."/>
            <person name="Hartog M."/>
            <person name="Hua A."/>
            <person name="Humphray S.J."/>
            <person name="Jeong D.H."/>
            <person name="Jing Y."/>
            <person name="Jocker A."/>
            <person name="Kenton S.M."/>
            <person name="Kim D.J."/>
            <person name="Klee K."/>
            <person name="Lai H."/>
            <person name="Lang C."/>
            <person name="Lin S."/>
            <person name="Macmil S.L."/>
            <person name="Magdelenat G."/>
            <person name="Matthews L."/>
            <person name="McCorrison J."/>
            <person name="Monaghan E.L."/>
            <person name="Mun J.H."/>
            <person name="Najar F.Z."/>
            <person name="Nicholson C."/>
            <person name="Noirot C."/>
            <person name="O'Bleness M."/>
            <person name="Paule C.R."/>
            <person name="Poulain J."/>
            <person name="Prion F."/>
            <person name="Qin B."/>
            <person name="Qu C."/>
            <person name="Retzel E.F."/>
            <person name="Riddle C."/>
            <person name="Sallet E."/>
            <person name="Samain S."/>
            <person name="Samson N."/>
            <person name="Sanders I."/>
            <person name="Saurat O."/>
            <person name="Scarpelli C."/>
            <person name="Schiex T."/>
            <person name="Segurens B."/>
            <person name="Severin A.J."/>
            <person name="Sherrier D.J."/>
            <person name="Shi R."/>
            <person name="Sims S."/>
            <person name="Singer S.R."/>
            <person name="Sinharoy S."/>
            <person name="Sterck L."/>
            <person name="Viollet A."/>
            <person name="Wang B.B."/>
            <person name="Wang K."/>
            <person name="Wang M."/>
            <person name="Wang X."/>
            <person name="Warfsmann J."/>
            <person name="Weissenbach J."/>
            <person name="White D.D."/>
            <person name="White J.D."/>
            <person name="Wiley G.B."/>
            <person name="Wincker P."/>
            <person name="Xing Y."/>
            <person name="Yang L."/>
            <person name="Yao Z."/>
            <person name="Ying F."/>
            <person name="Zhai J."/>
            <person name="Zhou L."/>
            <person name="Zuber A."/>
            <person name="Denarie J."/>
            <person name="Dixon R.A."/>
            <person name="May G.D."/>
            <person name="Schwartz D.C."/>
            <person name="Rogers J."/>
            <person name="Quetier F."/>
            <person name="Town C.D."/>
            <person name="Roe B.A."/>
        </authorList>
    </citation>
    <scope>NUCLEOTIDE SEQUENCE [LARGE SCALE GENOMIC DNA]</scope>
    <source>
        <strain evidence="3">A17</strain>
        <strain evidence="4 5">cv. Jemalong A17</strain>
    </source>
</reference>
<dbReference type="Proteomes" id="UP000002051">
    <property type="component" value="Unassembled WGS sequence"/>
</dbReference>
<dbReference type="PaxDb" id="3880-AES81165"/>
<protein>
    <submittedName>
        <fullName evidence="2 4">Uncharacterized protein</fullName>
    </submittedName>
</protein>
<evidence type="ECO:0000313" key="5">
    <source>
        <dbReference type="Proteomes" id="UP000002051"/>
    </source>
</evidence>
<accession>A2Q4I9</accession>
<dbReference type="AlphaFoldDB" id="A2Q4I9"/>
<reference evidence="4" key="5">
    <citation type="submission" date="2015-04" db="UniProtKB">
        <authorList>
            <consortium name="EnsemblPlants"/>
        </authorList>
    </citation>
    <scope>IDENTIFICATION</scope>
    <source>
        <strain evidence="4">cv. Jemalong A17</strain>
    </source>
</reference>
<organism evidence="2">
    <name type="scientific">Medicago truncatula</name>
    <name type="common">Barrel medic</name>
    <name type="synonym">Medicago tribuloides</name>
    <dbReference type="NCBI Taxonomy" id="3880"/>
    <lineage>
        <taxon>Eukaryota</taxon>
        <taxon>Viridiplantae</taxon>
        <taxon>Streptophyta</taxon>
        <taxon>Embryophyta</taxon>
        <taxon>Tracheophyta</taxon>
        <taxon>Spermatophyta</taxon>
        <taxon>Magnoliopsida</taxon>
        <taxon>eudicotyledons</taxon>
        <taxon>Gunneridae</taxon>
        <taxon>Pentapetalae</taxon>
        <taxon>rosids</taxon>
        <taxon>fabids</taxon>
        <taxon>Fabales</taxon>
        <taxon>Fabaceae</taxon>
        <taxon>Papilionoideae</taxon>
        <taxon>50 kb inversion clade</taxon>
        <taxon>NPAAA clade</taxon>
        <taxon>Hologalegina</taxon>
        <taxon>IRL clade</taxon>
        <taxon>Trifolieae</taxon>
        <taxon>Medicago</taxon>
    </lineage>
</organism>
<evidence type="ECO:0000256" key="1">
    <source>
        <dbReference type="SAM" id="MobiDB-lite"/>
    </source>
</evidence>
<dbReference type="EMBL" id="AC157502">
    <property type="protein sequence ID" value="ABN08539.1"/>
    <property type="molecule type" value="Genomic_DNA"/>
</dbReference>
<dbReference type="HOGENOM" id="CLU_2472508_0_0_1"/>
<reference evidence="2" key="1">
    <citation type="submission" date="2005-05" db="EMBL/GenBank/DDBJ databases">
        <authorList>
            <person name="Town C.D."/>
        </authorList>
    </citation>
    <scope>NUCLEOTIDE SEQUENCE</scope>
</reference>
<evidence type="ECO:0000313" key="4">
    <source>
        <dbReference type="EnsemblPlants" id="AES81165"/>
    </source>
</evidence>
<gene>
    <name evidence="3" type="ordered locus">MTR_7g089310</name>
    <name evidence="2" type="ORF">MtrDRAFT_AC157502g22v2</name>
</gene>
<sequence length="88" mass="9916">MGIQSKMVGMLTNFNDHNVQMFQEARANASVPKPLTKESFEMIFFKEVFDLVMEPSVNTEAVHVPSTPYNNGSQFNDPFESLSPSQTK</sequence>
<feature type="compositionally biased region" description="Polar residues" evidence="1">
    <location>
        <begin position="67"/>
        <end position="88"/>
    </location>
</feature>
<reference evidence="2" key="2">
    <citation type="submission" date="2007-03" db="EMBL/GenBank/DDBJ databases">
        <authorList>
            <consortium name="The International Medicago Genome Annotation Group"/>
        </authorList>
    </citation>
    <scope>NUCLEOTIDE SEQUENCE</scope>
</reference>
<keyword evidence="5" id="KW-1185">Reference proteome</keyword>
<dbReference type="EnsemblPlants" id="AES81165">
    <property type="protein sequence ID" value="AES81165"/>
    <property type="gene ID" value="MTR_7g089310"/>
</dbReference>
<dbReference type="EMBL" id="CM001223">
    <property type="protein sequence ID" value="AES81165.1"/>
    <property type="molecule type" value="Genomic_DNA"/>
</dbReference>